<evidence type="ECO:0000256" key="1">
    <source>
        <dbReference type="ARBA" id="ARBA00022448"/>
    </source>
</evidence>
<dbReference type="PANTHER" id="PTHR42781:SF1">
    <property type="entry name" value="THIAMINE IMPORT ATP-BINDING PROTEIN THIQ"/>
    <property type="match status" value="1"/>
</dbReference>
<keyword evidence="1" id="KW-0813">Transport</keyword>
<keyword evidence="2" id="KW-1003">Cell membrane</keyword>
<dbReference type="STRING" id="1189325.SAMN04488119_105114"/>
<dbReference type="SUPFAM" id="SSF52540">
    <property type="entry name" value="P-loop containing nucleoside triphosphate hydrolases"/>
    <property type="match status" value="1"/>
</dbReference>
<evidence type="ECO:0000256" key="5">
    <source>
        <dbReference type="ARBA" id="ARBA00022840"/>
    </source>
</evidence>
<gene>
    <name evidence="9" type="ORF">SAMN05216200_105113</name>
</gene>
<dbReference type="Gene3D" id="3.40.50.300">
    <property type="entry name" value="P-loop containing nucleotide triphosphate hydrolases"/>
    <property type="match status" value="1"/>
</dbReference>
<evidence type="ECO:0000256" key="3">
    <source>
        <dbReference type="ARBA" id="ARBA00022519"/>
    </source>
</evidence>
<dbReference type="InterPro" id="IPR003593">
    <property type="entry name" value="AAA+_ATPase"/>
</dbReference>
<protein>
    <submittedName>
        <fullName evidence="9">Thiamine transport system ATP-binding protein</fullName>
    </submittedName>
</protein>
<keyword evidence="4" id="KW-0547">Nucleotide-binding</keyword>
<organism evidence="9 10">
    <name type="scientific">Oceanicella actignis</name>
    <dbReference type="NCBI Taxonomy" id="1189325"/>
    <lineage>
        <taxon>Bacteria</taxon>
        <taxon>Pseudomonadati</taxon>
        <taxon>Pseudomonadota</taxon>
        <taxon>Alphaproteobacteria</taxon>
        <taxon>Rhodobacterales</taxon>
        <taxon>Paracoccaceae</taxon>
        <taxon>Oceanicella</taxon>
    </lineage>
</organism>
<reference evidence="9 10" key="1">
    <citation type="submission" date="2016-12" db="EMBL/GenBank/DDBJ databases">
        <authorList>
            <person name="Song W.-J."/>
            <person name="Kurnit D.M."/>
        </authorList>
    </citation>
    <scope>NUCLEOTIDE SEQUENCE [LARGE SCALE GENOMIC DNA]</scope>
    <source>
        <strain evidence="9 10">CGMCC 1.10808</strain>
    </source>
</reference>
<dbReference type="Proteomes" id="UP000184066">
    <property type="component" value="Unassembled WGS sequence"/>
</dbReference>
<keyword evidence="10" id="KW-1185">Reference proteome</keyword>
<dbReference type="PROSITE" id="PS50893">
    <property type="entry name" value="ABC_TRANSPORTER_2"/>
    <property type="match status" value="1"/>
</dbReference>
<keyword evidence="3" id="KW-0997">Cell inner membrane</keyword>
<sequence length="239" mass="25196">MASWAGAAAMIALEDIRLRQGDFRLEGALEVPAGALCALIGPSGGGKSTILNVIAGFAPAEGRVRVAGRDVSRLPPAERPVSMLFQEHNLFPELTARANVALGASLALRPPPEALARADAALAAVGLEGLGERLPAELSGGQRQRVALARALLRDRPALLLDEPFAALGPGMRREMLGLVEELRRRRGLTVILVTHDPEEARRADLAAVAAEGRFGPAMPAEALFRAPPPALRAWLGED</sequence>
<dbReference type="PROSITE" id="PS00211">
    <property type="entry name" value="ABC_TRANSPORTER_1"/>
    <property type="match status" value="1"/>
</dbReference>
<feature type="domain" description="ABC transporter" evidence="8">
    <location>
        <begin position="11"/>
        <end position="237"/>
    </location>
</feature>
<dbReference type="InterPro" id="IPR050093">
    <property type="entry name" value="ABC_SmlMolc_Importer"/>
</dbReference>
<keyword evidence="7" id="KW-0472">Membrane</keyword>
<dbReference type="InterPro" id="IPR027417">
    <property type="entry name" value="P-loop_NTPase"/>
</dbReference>
<dbReference type="GO" id="GO:0005524">
    <property type="term" value="F:ATP binding"/>
    <property type="evidence" value="ECO:0007669"/>
    <property type="project" value="UniProtKB-KW"/>
</dbReference>
<dbReference type="InterPro" id="IPR003439">
    <property type="entry name" value="ABC_transporter-like_ATP-bd"/>
</dbReference>
<keyword evidence="5 9" id="KW-0067">ATP-binding</keyword>
<accession>A0A1M7T9Q4</accession>
<dbReference type="PANTHER" id="PTHR42781">
    <property type="entry name" value="SPERMIDINE/PUTRESCINE IMPORT ATP-BINDING PROTEIN POTA"/>
    <property type="match status" value="1"/>
</dbReference>
<keyword evidence="6" id="KW-1278">Translocase</keyword>
<dbReference type="GO" id="GO:0016887">
    <property type="term" value="F:ATP hydrolysis activity"/>
    <property type="evidence" value="ECO:0007669"/>
    <property type="project" value="InterPro"/>
</dbReference>
<evidence type="ECO:0000313" key="10">
    <source>
        <dbReference type="Proteomes" id="UP000184066"/>
    </source>
</evidence>
<evidence type="ECO:0000313" key="9">
    <source>
        <dbReference type="EMBL" id="SHN67407.1"/>
    </source>
</evidence>
<dbReference type="SMART" id="SM00382">
    <property type="entry name" value="AAA"/>
    <property type="match status" value="1"/>
</dbReference>
<dbReference type="InterPro" id="IPR017871">
    <property type="entry name" value="ABC_transporter-like_CS"/>
</dbReference>
<evidence type="ECO:0000259" key="8">
    <source>
        <dbReference type="PROSITE" id="PS50893"/>
    </source>
</evidence>
<dbReference type="EMBL" id="FRDL01000005">
    <property type="protein sequence ID" value="SHN67407.1"/>
    <property type="molecule type" value="Genomic_DNA"/>
</dbReference>
<name>A0A1M7T9Q4_9RHOB</name>
<evidence type="ECO:0000256" key="6">
    <source>
        <dbReference type="ARBA" id="ARBA00022967"/>
    </source>
</evidence>
<proteinExistence type="predicted"/>
<dbReference type="Pfam" id="PF00005">
    <property type="entry name" value="ABC_tran"/>
    <property type="match status" value="1"/>
</dbReference>
<evidence type="ECO:0000256" key="4">
    <source>
        <dbReference type="ARBA" id="ARBA00022741"/>
    </source>
</evidence>
<dbReference type="AlphaFoldDB" id="A0A1M7T9Q4"/>
<evidence type="ECO:0000256" key="7">
    <source>
        <dbReference type="ARBA" id="ARBA00023136"/>
    </source>
</evidence>
<evidence type="ECO:0000256" key="2">
    <source>
        <dbReference type="ARBA" id="ARBA00022475"/>
    </source>
</evidence>